<comment type="similarity">
    <text evidence="1">Belongs to the RMD1/sif2 family.</text>
</comment>
<feature type="region of interest" description="Disordered" evidence="2">
    <location>
        <begin position="1"/>
        <end position="106"/>
    </location>
</feature>
<feature type="domain" description="DUF155" evidence="4">
    <location>
        <begin position="321"/>
        <end position="492"/>
    </location>
</feature>
<feature type="transmembrane region" description="Helical" evidence="3">
    <location>
        <begin position="520"/>
        <end position="543"/>
    </location>
</feature>
<keyword evidence="3" id="KW-1133">Transmembrane helix</keyword>
<sequence length="546" mass="60376">MASTTANEHSPLLPTSTPSSPESVRPARPVRNVTFNPNVLTKTIESEPDSRRSRGSHPQYFGPPSPASPSAISTGGLGGGPPMLSALNNKLRRRNSGGGGQSNTVAGAGLPLVASAAGAHQPKIGPQRSTKNAQKLKLLPNPELEGEEQEEESGREVYSQITRIKDATARRDAARLGKADRDRLPRVTAYCTAEKYQMDGIMRFLKGRGKTRGANPIVFDECIYTPYSYNARQAERSRERAAAAHSSLAADQERMASDTEGASDHDRDDLIDLHGSSTHSDLGNGSSHRGDGSLTERDSRDESAIADDAPEFDIHVHMPEVFLFDYGVVVIWGMSAAHEQRFLKELAKFEVKRLLAADVETEKFNFYYTKEYQPRIYNDFITLRDKNNYMTKLAISHGLAQSVKTSLFEELIANTIDVCKDIPEHIAKTGAIDLPRKQINMQIGDLFILRINIHLNGSVLDTPELFWVEPHLEPVYQAVRSYLEMDQRVGLLTERLTVIADLLAVLKDQLTHHHGEQLEYIVIILIAAEIVVALINIIVDVWVGVD</sequence>
<dbReference type="InterPro" id="IPR051624">
    <property type="entry name" value="RMD1/Sad1-interacting"/>
</dbReference>
<dbReference type="Proteomes" id="UP001239445">
    <property type="component" value="Unassembled WGS sequence"/>
</dbReference>
<evidence type="ECO:0000259" key="4">
    <source>
        <dbReference type="Pfam" id="PF02582"/>
    </source>
</evidence>
<organism evidence="5 6">
    <name type="scientific">Echria macrotheca</name>
    <dbReference type="NCBI Taxonomy" id="438768"/>
    <lineage>
        <taxon>Eukaryota</taxon>
        <taxon>Fungi</taxon>
        <taxon>Dikarya</taxon>
        <taxon>Ascomycota</taxon>
        <taxon>Pezizomycotina</taxon>
        <taxon>Sordariomycetes</taxon>
        <taxon>Sordariomycetidae</taxon>
        <taxon>Sordariales</taxon>
        <taxon>Schizotheciaceae</taxon>
        <taxon>Echria</taxon>
    </lineage>
</organism>
<evidence type="ECO:0000256" key="1">
    <source>
        <dbReference type="ARBA" id="ARBA00008306"/>
    </source>
</evidence>
<gene>
    <name evidence="5" type="ORF">QBC47DRAFT_298939</name>
</gene>
<dbReference type="Pfam" id="PF02582">
    <property type="entry name" value="DUF155"/>
    <property type="match status" value="1"/>
</dbReference>
<dbReference type="AlphaFoldDB" id="A0AAJ0FCI5"/>
<keyword evidence="6" id="KW-1185">Reference proteome</keyword>
<keyword evidence="3" id="KW-0812">Transmembrane</keyword>
<protein>
    <submittedName>
        <fullName evidence="5">Sad1-interacting factor 2</fullName>
    </submittedName>
</protein>
<name>A0AAJ0FCI5_9PEZI</name>
<accession>A0AAJ0FCI5</accession>
<reference evidence="5" key="1">
    <citation type="submission" date="2023-06" db="EMBL/GenBank/DDBJ databases">
        <title>Genome-scale phylogeny and comparative genomics of the fungal order Sordariales.</title>
        <authorList>
            <consortium name="Lawrence Berkeley National Laboratory"/>
            <person name="Hensen N."/>
            <person name="Bonometti L."/>
            <person name="Westerberg I."/>
            <person name="Brannstrom I.O."/>
            <person name="Guillou S."/>
            <person name="Cros-Aarteil S."/>
            <person name="Calhoun S."/>
            <person name="Haridas S."/>
            <person name="Kuo A."/>
            <person name="Mondo S."/>
            <person name="Pangilinan J."/>
            <person name="Riley R."/>
            <person name="Labutti K."/>
            <person name="Andreopoulos B."/>
            <person name="Lipzen A."/>
            <person name="Chen C."/>
            <person name="Yanf M."/>
            <person name="Daum C."/>
            <person name="Ng V."/>
            <person name="Clum A."/>
            <person name="Steindorff A."/>
            <person name="Ohm R."/>
            <person name="Martin F."/>
            <person name="Silar P."/>
            <person name="Natvig D."/>
            <person name="Lalanne C."/>
            <person name="Gautier V."/>
            <person name="Ament-Velasquez S.L."/>
            <person name="Kruys A."/>
            <person name="Hutchinson M.I."/>
            <person name="Powell A.J."/>
            <person name="Barry K."/>
            <person name="Miller A.N."/>
            <person name="Grigoriev I.V."/>
            <person name="Debuchy R."/>
            <person name="Gladieux P."/>
            <person name="Thoren M.H."/>
            <person name="Johannesson H."/>
        </authorList>
    </citation>
    <scope>NUCLEOTIDE SEQUENCE</scope>
    <source>
        <strain evidence="5">PSN4</strain>
    </source>
</reference>
<feature type="compositionally biased region" description="Polar residues" evidence="2">
    <location>
        <begin position="33"/>
        <end position="43"/>
    </location>
</feature>
<evidence type="ECO:0000313" key="5">
    <source>
        <dbReference type="EMBL" id="KAK1756210.1"/>
    </source>
</evidence>
<feature type="compositionally biased region" description="Polar residues" evidence="2">
    <location>
        <begin position="275"/>
        <end position="287"/>
    </location>
</feature>
<dbReference type="EMBL" id="MU839832">
    <property type="protein sequence ID" value="KAK1756210.1"/>
    <property type="molecule type" value="Genomic_DNA"/>
</dbReference>
<feature type="compositionally biased region" description="Basic and acidic residues" evidence="2">
    <location>
        <begin position="251"/>
        <end position="272"/>
    </location>
</feature>
<dbReference type="GO" id="GO:0005739">
    <property type="term" value="C:mitochondrion"/>
    <property type="evidence" value="ECO:0007669"/>
    <property type="project" value="UniProtKB-ARBA"/>
</dbReference>
<dbReference type="InterPro" id="IPR003734">
    <property type="entry name" value="DUF155"/>
</dbReference>
<keyword evidence="3" id="KW-0472">Membrane</keyword>
<feature type="compositionally biased region" description="Low complexity" evidence="2">
    <location>
        <begin position="10"/>
        <end position="21"/>
    </location>
</feature>
<proteinExistence type="inferred from homology"/>
<comment type="caution">
    <text evidence="5">The sequence shown here is derived from an EMBL/GenBank/DDBJ whole genome shotgun (WGS) entry which is preliminary data.</text>
</comment>
<evidence type="ECO:0000256" key="3">
    <source>
        <dbReference type="SAM" id="Phobius"/>
    </source>
</evidence>
<evidence type="ECO:0000256" key="2">
    <source>
        <dbReference type="SAM" id="MobiDB-lite"/>
    </source>
</evidence>
<feature type="region of interest" description="Disordered" evidence="2">
    <location>
        <begin position="238"/>
        <end position="302"/>
    </location>
</feature>
<dbReference type="PANTHER" id="PTHR16255">
    <property type="entry name" value="REQUIRED FOR MEIOTIC NUCLEAR DIVISION PROTEIN 1 HOMOLOG"/>
    <property type="match status" value="1"/>
</dbReference>
<dbReference type="PANTHER" id="PTHR16255:SF15">
    <property type="entry name" value="SPORULATION PROTEIN RMD1"/>
    <property type="match status" value="1"/>
</dbReference>
<feature type="compositionally biased region" description="Basic and acidic residues" evidence="2">
    <location>
        <begin position="288"/>
        <end position="302"/>
    </location>
</feature>
<evidence type="ECO:0000313" key="6">
    <source>
        <dbReference type="Proteomes" id="UP001239445"/>
    </source>
</evidence>